<keyword evidence="5" id="KW-0378">Hydrolase</keyword>
<comment type="caution">
    <text evidence="5">The sequence shown here is derived from an EMBL/GenBank/DDBJ whole genome shotgun (WGS) entry which is preliminary data.</text>
</comment>
<dbReference type="Pfam" id="PF16738">
    <property type="entry name" value="CBM26"/>
    <property type="match status" value="1"/>
</dbReference>
<gene>
    <name evidence="5" type="ORF">ABFO16_07665</name>
</gene>
<organism evidence="5 6">
    <name type="scientific">Ruminococcoides intestinihominis</name>
    <dbReference type="NCBI Taxonomy" id="3133161"/>
    <lineage>
        <taxon>Bacteria</taxon>
        <taxon>Bacillati</taxon>
        <taxon>Bacillota</taxon>
        <taxon>Clostridia</taxon>
        <taxon>Eubacteriales</taxon>
        <taxon>Oscillospiraceae</taxon>
        <taxon>Ruminococcoides</taxon>
    </lineage>
</organism>
<dbReference type="SMART" id="SM00642">
    <property type="entry name" value="Aamy"/>
    <property type="match status" value="1"/>
</dbReference>
<dbReference type="RefSeq" id="WP_211147709.1">
    <property type="nucleotide sequence ID" value="NZ_JBBMEY010000033.1"/>
</dbReference>
<dbReference type="InterPro" id="IPR031965">
    <property type="entry name" value="CBM26"/>
</dbReference>
<accession>A0ABV1HVF2</accession>
<dbReference type="Proteomes" id="UP001478133">
    <property type="component" value="Unassembled WGS sequence"/>
</dbReference>
<dbReference type="InterPro" id="IPR017853">
    <property type="entry name" value="GH"/>
</dbReference>
<keyword evidence="2" id="KW-0479">Metal-binding</keyword>
<dbReference type="PANTHER" id="PTHR10357">
    <property type="entry name" value="ALPHA-AMYLASE FAMILY MEMBER"/>
    <property type="match status" value="1"/>
</dbReference>
<keyword evidence="6" id="KW-1185">Reference proteome</keyword>
<dbReference type="Gene3D" id="2.60.40.10">
    <property type="entry name" value="Immunoglobulins"/>
    <property type="match status" value="1"/>
</dbReference>
<proteinExistence type="predicted"/>
<evidence type="ECO:0000313" key="5">
    <source>
        <dbReference type="EMBL" id="MEQ2566114.1"/>
    </source>
</evidence>
<dbReference type="Pfam" id="PF00128">
    <property type="entry name" value="Alpha-amylase"/>
    <property type="match status" value="2"/>
</dbReference>
<feature type="domain" description="Glycosyl hydrolase family 13 catalytic" evidence="4">
    <location>
        <begin position="152"/>
        <end position="689"/>
    </location>
</feature>
<evidence type="ECO:0000313" key="6">
    <source>
        <dbReference type="Proteomes" id="UP001478133"/>
    </source>
</evidence>
<comment type="cofactor">
    <cofactor evidence="1">
        <name>Ca(2+)</name>
        <dbReference type="ChEBI" id="CHEBI:29108"/>
    </cofactor>
</comment>
<name>A0ABV1HVF2_9FIRM</name>
<dbReference type="GO" id="GO:0016787">
    <property type="term" value="F:hydrolase activity"/>
    <property type="evidence" value="ECO:0007669"/>
    <property type="project" value="UniProtKB-KW"/>
</dbReference>
<keyword evidence="3" id="KW-0732">Signal</keyword>
<dbReference type="InterPro" id="IPR013783">
    <property type="entry name" value="Ig-like_fold"/>
</dbReference>
<protein>
    <submittedName>
        <fullName evidence="5">Alpha-amylase family glycosyl hydrolase</fullName>
    </submittedName>
</protein>
<evidence type="ECO:0000256" key="3">
    <source>
        <dbReference type="ARBA" id="ARBA00022729"/>
    </source>
</evidence>
<dbReference type="Gene3D" id="3.20.20.80">
    <property type="entry name" value="Glycosidases"/>
    <property type="match status" value="3"/>
</dbReference>
<evidence type="ECO:0000256" key="1">
    <source>
        <dbReference type="ARBA" id="ARBA00001913"/>
    </source>
</evidence>
<dbReference type="SUPFAM" id="SSF51445">
    <property type="entry name" value="(Trans)glycosidases"/>
    <property type="match status" value="1"/>
</dbReference>
<sequence length="796" mass="89448">MTKIKKIIALLMVIAVSASIMVVGTVGVSAKDTSVKKTAASSETTEAGITVHYKSEGVTPYVYYWNSLPNNIKTEYPGEQMTADKDNWYTTTFKDVTKINLMFTDKDGKQLTKELTRKTGEWWFYNNIWWSSNPDEFDPASSVDFREESIYFVVTTRFYNGDKSNDVHCWDDNVYNNPDSDPAWRGDFKGLAEKLDYIKALGFSAIWITPIVENGSGYDYHGYHAMDFSKVDARYESDDFTYQDLIQAAHMKGMKIVQDVVWQHTGNFGEGTLCKLFDKDTSKDLGSIEDSMIPTKQLLDQAGVNTAEEYWSLTPAKQHDARINLMKNNSIQDSNSTGVHPSTKDYSDIKLSKSKIYNPNNYYHTSYFRNLNWDDWSCKYGQIAGDCVDLNTENPAVAEYINQAYSKYMAMGVDAFRVDTVRHIPRLTLNMMYNKQMMANAAKYGNPNFYMFGEICTRYGQIWYRGHAQESSMFYTWDESDPKWAKEWSSGSDPESINNNMNLTFDHYKEYDDTTDQPSSDNAFLKGISYHTPDTSKASGMNAIDFTMHYNFNTAGNAYGLAKQEDPYFNDATWNVVYVDSHDYAPGPNDSVRFNGGTSTWAENLDLMFTFRGIPCIYYGSEIEFKKGIMIDGGANKTPLEGTGRAYFGDNVEGDVKTTDFGDYTASGAASESLSYPLAKHITKLNKIRRAVPALQKGQYTVDSNYVSGDMAYIRRYTSDDTDSLALVTISSAATFNNVPNGTYIDAVTGDKKVVTNGTLSVPAPGKSNMRVYVCCAKGFTGIDGAIGETGLTYLK</sequence>
<evidence type="ECO:0000256" key="2">
    <source>
        <dbReference type="ARBA" id="ARBA00022723"/>
    </source>
</evidence>
<reference evidence="5 6" key="1">
    <citation type="submission" date="2024-03" db="EMBL/GenBank/DDBJ databases">
        <title>Human intestinal bacterial collection.</title>
        <authorList>
            <person name="Pauvert C."/>
            <person name="Hitch T.C.A."/>
            <person name="Clavel T."/>
        </authorList>
    </citation>
    <scope>NUCLEOTIDE SEQUENCE [LARGE SCALE GENOMIC DNA]</scope>
    <source>
        <strain evidence="5 6">CLA-AP-H18</strain>
    </source>
</reference>
<dbReference type="InterPro" id="IPR006047">
    <property type="entry name" value="GH13_cat_dom"/>
</dbReference>
<evidence type="ECO:0000259" key="4">
    <source>
        <dbReference type="SMART" id="SM00642"/>
    </source>
</evidence>
<dbReference type="EMBL" id="JBBMFI010000030">
    <property type="protein sequence ID" value="MEQ2566114.1"/>
    <property type="molecule type" value="Genomic_DNA"/>
</dbReference>
<dbReference type="PANTHER" id="PTHR10357:SF215">
    <property type="entry name" value="ALPHA-AMYLASE 1"/>
    <property type="match status" value="1"/>
</dbReference>